<dbReference type="EMBL" id="JASBWU010000017">
    <property type="protein sequence ID" value="KAJ9115102.1"/>
    <property type="molecule type" value="Genomic_DNA"/>
</dbReference>
<reference evidence="1" key="1">
    <citation type="submission" date="2023-04" db="EMBL/GenBank/DDBJ databases">
        <title>Draft Genome sequencing of Naganishia species isolated from polar environments using Oxford Nanopore Technology.</title>
        <authorList>
            <person name="Leo P."/>
            <person name="Venkateswaran K."/>
        </authorList>
    </citation>
    <scope>NUCLEOTIDE SEQUENCE</scope>
    <source>
        <strain evidence="1">MNA-CCFEE 5425</strain>
    </source>
</reference>
<evidence type="ECO:0000313" key="2">
    <source>
        <dbReference type="Proteomes" id="UP001243375"/>
    </source>
</evidence>
<accession>A0ACC2WTZ0</accession>
<sequence length="578" mass="63902">MDRDSKEKKFGSSDHVEDKDAFQRSDSYSPNHELSGQTRPRRTTEEKQAMLKVAQAADPGLLWSSKRSMQFWGMVLVICCCGGDTGLDATTMSSINGMKQYQNYFGMNAAATKTFFGIYTIGGVCASLPGSYLPDKIGRRWTMVIGNTVLLLGALLSANARNMSMFTAGRFLTGLGCTTAALASKSYMAEISSPHNRGRCMGLLNSFYYIGQILASGIAVPMGRRGDDYSWRVPLFIQLGPPLINIGFMALLPESPRWIYSRGDTEKARQILANLHSRDRDINSPLIAFEIEEIEESISLDGADKRWWDFRKLVNSAANRYRLGLCFMVSVYGQLSGNGLITYFLTILLAQAGIKSQDRILTLNFVNSVTSFIGALTGTAIVDRVGRRKLMLFACICCTIGMAIVAGLLSPSGPQTTQRAEAGVTFIYLFMVFFSLGWTPLQGLYPTEVLAYEVRAKGLAVQSLATQAVSCINTFGMPVALSVLKWKTYIIFAVFDFVGIFVIYFFAVETKVRLWGVRDAAPLHDRLTNNFHLAQQQIPLEQMDEIFQASSPRAYSLQLAAQARLKAKQAQADKESRA</sequence>
<keyword evidence="2" id="KW-1185">Reference proteome</keyword>
<protein>
    <submittedName>
        <fullName evidence="1">Uncharacterized protein</fullName>
    </submittedName>
</protein>
<evidence type="ECO:0000313" key="1">
    <source>
        <dbReference type="EMBL" id="KAJ9115102.1"/>
    </source>
</evidence>
<proteinExistence type="predicted"/>
<organism evidence="1 2">
    <name type="scientific">Naganishia vaughanmartiniae</name>
    <dbReference type="NCBI Taxonomy" id="1424756"/>
    <lineage>
        <taxon>Eukaryota</taxon>
        <taxon>Fungi</taxon>
        <taxon>Dikarya</taxon>
        <taxon>Basidiomycota</taxon>
        <taxon>Agaricomycotina</taxon>
        <taxon>Tremellomycetes</taxon>
        <taxon>Filobasidiales</taxon>
        <taxon>Filobasidiaceae</taxon>
        <taxon>Naganishia</taxon>
    </lineage>
</organism>
<gene>
    <name evidence="1" type="ORF">QFC22_005432</name>
</gene>
<comment type="caution">
    <text evidence="1">The sequence shown here is derived from an EMBL/GenBank/DDBJ whole genome shotgun (WGS) entry which is preliminary data.</text>
</comment>
<name>A0ACC2WTZ0_9TREE</name>
<dbReference type="Proteomes" id="UP001243375">
    <property type="component" value="Unassembled WGS sequence"/>
</dbReference>